<name>A0A5B0WTV0_9GAMM</name>
<gene>
    <name evidence="2" type="ORF">F0L16_10310</name>
</gene>
<evidence type="ECO:0000313" key="3">
    <source>
        <dbReference type="Proteomes" id="UP000322184"/>
    </source>
</evidence>
<reference evidence="2 3" key="1">
    <citation type="submission" date="2019-09" db="EMBL/GenBank/DDBJ databases">
        <title>Whole genome sequence of Photorhabdus heterorhabditis strain ETL (Enterobacteriales: Enterobacteriaceae) a bacterial symbiont of Heterorhabditis zealandica strain ETL (Rhabditida: Heterorhabditidae).</title>
        <authorList>
            <person name="Lulamba T.E."/>
            <person name="Serepa-Dlamini M.H."/>
        </authorList>
    </citation>
    <scope>NUCLEOTIDE SEQUENCE [LARGE SCALE GENOMIC DNA]</scope>
    <source>
        <strain evidence="2 3">ETL</strain>
    </source>
</reference>
<comment type="caution">
    <text evidence="2">The sequence shown here is derived from an EMBL/GenBank/DDBJ whole genome shotgun (WGS) entry which is preliminary data.</text>
</comment>
<dbReference type="InterPro" id="IPR036412">
    <property type="entry name" value="HAD-like_sf"/>
</dbReference>
<dbReference type="Gene3D" id="3.40.50.1000">
    <property type="entry name" value="HAD superfamily/HAD-like"/>
    <property type="match status" value="1"/>
</dbReference>
<dbReference type="SUPFAM" id="SSF56784">
    <property type="entry name" value="HAD-like"/>
    <property type="match status" value="1"/>
</dbReference>
<dbReference type="EMBL" id="VTUW01000016">
    <property type="protein sequence ID" value="KAA1189309.1"/>
    <property type="molecule type" value="Genomic_DNA"/>
</dbReference>
<sequence>MVLANGYYQTRFQSINFYQLDIYPMIKWKHLLLSDEKDWRYYKGNGFFFDLIENRVASAISALRENGVIAKVLTEDNSAITVIICHDLGLDAKAILTT</sequence>
<organism evidence="2 3">
    <name type="scientific">Photorhabdus heterorhabditis</name>
    <dbReference type="NCBI Taxonomy" id="880156"/>
    <lineage>
        <taxon>Bacteria</taxon>
        <taxon>Pseudomonadati</taxon>
        <taxon>Pseudomonadota</taxon>
        <taxon>Gammaproteobacteria</taxon>
        <taxon>Enterobacterales</taxon>
        <taxon>Morganellaceae</taxon>
        <taxon>Photorhabdus</taxon>
    </lineage>
</organism>
<dbReference type="InterPro" id="IPR023214">
    <property type="entry name" value="HAD_sf"/>
</dbReference>
<dbReference type="GO" id="GO:0046872">
    <property type="term" value="F:metal ion binding"/>
    <property type="evidence" value="ECO:0007669"/>
    <property type="project" value="UniProtKB-KW"/>
</dbReference>
<keyword evidence="1" id="KW-0479">Metal-binding</keyword>
<accession>A0A5B0WTV0</accession>
<evidence type="ECO:0000313" key="2">
    <source>
        <dbReference type="EMBL" id="KAA1189309.1"/>
    </source>
</evidence>
<dbReference type="Proteomes" id="UP000322184">
    <property type="component" value="Unassembled WGS sequence"/>
</dbReference>
<proteinExistence type="predicted"/>
<dbReference type="AlphaFoldDB" id="A0A5B0WTV0"/>
<dbReference type="RefSeq" id="WP_149616723.1">
    <property type="nucleotide sequence ID" value="NZ_CAWPFF010000055.1"/>
</dbReference>
<protein>
    <submittedName>
        <fullName evidence="2">Uncharacterized protein</fullName>
    </submittedName>
</protein>
<evidence type="ECO:0000256" key="1">
    <source>
        <dbReference type="ARBA" id="ARBA00022723"/>
    </source>
</evidence>